<accession>A0ABW8SQL6</accession>
<feature type="domain" description="AntA/AntB antirepressor" evidence="2">
    <location>
        <begin position="24"/>
        <end position="91"/>
    </location>
</feature>
<evidence type="ECO:0000313" key="3">
    <source>
        <dbReference type="EMBL" id="MFL0198327.1"/>
    </source>
</evidence>
<evidence type="ECO:0000259" key="1">
    <source>
        <dbReference type="Pfam" id="PF03374"/>
    </source>
</evidence>
<dbReference type="Proteomes" id="UP001623660">
    <property type="component" value="Unassembled WGS sequence"/>
</dbReference>
<dbReference type="Pfam" id="PF03374">
    <property type="entry name" value="ANT"/>
    <property type="match status" value="1"/>
</dbReference>
<name>A0ABW8SQL6_9CLOT</name>
<evidence type="ECO:0000259" key="2">
    <source>
        <dbReference type="Pfam" id="PF08346"/>
    </source>
</evidence>
<protein>
    <submittedName>
        <fullName evidence="3">Phage antirepressor KilAC domain-containing protein</fullName>
    </submittedName>
</protein>
<dbReference type="PANTHER" id="PTHR36180">
    <property type="entry name" value="DNA-BINDING PROTEIN-RELATED-RELATED"/>
    <property type="match status" value="1"/>
</dbReference>
<dbReference type="EMBL" id="JBJHZX010000055">
    <property type="protein sequence ID" value="MFL0198327.1"/>
    <property type="molecule type" value="Genomic_DNA"/>
</dbReference>
<dbReference type="Pfam" id="PF08346">
    <property type="entry name" value="AntA"/>
    <property type="match status" value="1"/>
</dbReference>
<feature type="domain" description="Antirepressor protein C-terminal" evidence="1">
    <location>
        <begin position="149"/>
        <end position="259"/>
    </location>
</feature>
<dbReference type="RefSeq" id="WP_406794437.1">
    <property type="nucleotide sequence ID" value="NZ_JBJHZX010000055.1"/>
</dbReference>
<evidence type="ECO:0000313" key="4">
    <source>
        <dbReference type="Proteomes" id="UP001623660"/>
    </source>
</evidence>
<dbReference type="InterPro" id="IPR005039">
    <property type="entry name" value="Ant_C"/>
</dbReference>
<sequence>MSNLTKIRDSLIPIYESKRGSQLVNARELHEFLKVHQDFSDWIKKQLGVTESAENVHFTKFPFKREQVSGKKTSIEYILTLDTAKEICMIAGVAPRTNEETKKLSKQARQYFIEVEKAWNSPESVMARALKMADMKILEYKNTVINLSNKLEEQKPKVLFAESVEASTTSILIGQLAKILKQNGIDIGQNRLFEWLRKNGYLISRKGTDYNMPTQKSMELGLFTIKETSIGHSDGHVSISSTPKVTGKGQVHFVNKFKELQEIKLEKWCCINEKI</sequence>
<dbReference type="PANTHER" id="PTHR36180:SF1">
    <property type="entry name" value="ANTA_ANTB ANTIREPRESSOR DOMAIN-CONTAINING PROTEIN"/>
    <property type="match status" value="1"/>
</dbReference>
<keyword evidence="4" id="KW-1185">Reference proteome</keyword>
<reference evidence="3 4" key="1">
    <citation type="submission" date="2024-11" db="EMBL/GenBank/DDBJ databases">
        <authorList>
            <person name="Heng Y.C."/>
            <person name="Lim A.C.H."/>
            <person name="Lee J.K.Y."/>
            <person name="Kittelmann S."/>
        </authorList>
    </citation>
    <scope>NUCLEOTIDE SEQUENCE [LARGE SCALE GENOMIC DNA]</scope>
    <source>
        <strain evidence="3 4">WILCCON 0269</strain>
    </source>
</reference>
<organism evidence="3 4">
    <name type="scientific">Candidatus Clostridium eludens</name>
    <dbReference type="NCBI Taxonomy" id="3381663"/>
    <lineage>
        <taxon>Bacteria</taxon>
        <taxon>Bacillati</taxon>
        <taxon>Bacillota</taxon>
        <taxon>Clostridia</taxon>
        <taxon>Eubacteriales</taxon>
        <taxon>Clostridiaceae</taxon>
        <taxon>Clostridium</taxon>
    </lineage>
</organism>
<proteinExistence type="predicted"/>
<gene>
    <name evidence="3" type="ORF">ACJDU8_22585</name>
</gene>
<comment type="caution">
    <text evidence="3">The sequence shown here is derived from an EMBL/GenBank/DDBJ whole genome shotgun (WGS) entry which is preliminary data.</text>
</comment>
<dbReference type="InterPro" id="IPR013557">
    <property type="entry name" value="AntA/B_antirep"/>
</dbReference>